<dbReference type="InterPro" id="IPR036388">
    <property type="entry name" value="WH-like_DNA-bd_sf"/>
</dbReference>
<dbReference type="InterPro" id="IPR018490">
    <property type="entry name" value="cNMP-bd_dom_sf"/>
</dbReference>
<dbReference type="SUPFAM" id="SSF51206">
    <property type="entry name" value="cAMP-binding domain-like"/>
    <property type="match status" value="1"/>
</dbReference>
<dbReference type="EMBL" id="NOXU01000026">
    <property type="protein sequence ID" value="OYQ35340.1"/>
    <property type="molecule type" value="Genomic_DNA"/>
</dbReference>
<proteinExistence type="predicted"/>
<dbReference type="GO" id="GO:0003677">
    <property type="term" value="F:DNA binding"/>
    <property type="evidence" value="ECO:0007669"/>
    <property type="project" value="UniProtKB-KW"/>
</dbReference>
<evidence type="ECO:0000313" key="6">
    <source>
        <dbReference type="EMBL" id="OYQ35340.1"/>
    </source>
</evidence>
<dbReference type="InterPro" id="IPR012318">
    <property type="entry name" value="HTH_CRP"/>
</dbReference>
<protein>
    <submittedName>
        <fullName evidence="6">Crp/Fnr family transcriptional regulator</fullName>
    </submittedName>
</protein>
<dbReference type="GO" id="GO:0005829">
    <property type="term" value="C:cytosol"/>
    <property type="evidence" value="ECO:0007669"/>
    <property type="project" value="TreeGrafter"/>
</dbReference>
<accession>A0A255Z3U8</accession>
<gene>
    <name evidence="6" type="ORF">CHU95_09020</name>
</gene>
<dbReference type="SMART" id="SM00100">
    <property type="entry name" value="cNMP"/>
    <property type="match status" value="1"/>
</dbReference>
<feature type="domain" description="Cyclic nucleotide-binding" evidence="4">
    <location>
        <begin position="33"/>
        <end position="102"/>
    </location>
</feature>
<dbReference type="Proteomes" id="UP000216998">
    <property type="component" value="Unassembled WGS sequence"/>
</dbReference>
<dbReference type="Gene3D" id="1.10.10.10">
    <property type="entry name" value="Winged helix-like DNA-binding domain superfamily/Winged helix DNA-binding domain"/>
    <property type="match status" value="1"/>
</dbReference>
<evidence type="ECO:0000256" key="1">
    <source>
        <dbReference type="ARBA" id="ARBA00023015"/>
    </source>
</evidence>
<dbReference type="InterPro" id="IPR018335">
    <property type="entry name" value="Tscrpt_reg_HTH_Crp-type_CS"/>
</dbReference>
<keyword evidence="7" id="KW-1185">Reference proteome</keyword>
<comment type="caution">
    <text evidence="6">The sequence shown here is derived from an EMBL/GenBank/DDBJ whole genome shotgun (WGS) entry which is preliminary data.</text>
</comment>
<evidence type="ECO:0000256" key="3">
    <source>
        <dbReference type="ARBA" id="ARBA00023163"/>
    </source>
</evidence>
<dbReference type="PANTHER" id="PTHR24567:SF75">
    <property type="entry name" value="FUMARATE AND NITRATE REDUCTION REGULATORY PROTEIN"/>
    <property type="match status" value="1"/>
</dbReference>
<evidence type="ECO:0000313" key="7">
    <source>
        <dbReference type="Proteomes" id="UP000216998"/>
    </source>
</evidence>
<dbReference type="PROSITE" id="PS50042">
    <property type="entry name" value="CNMP_BINDING_3"/>
    <property type="match status" value="1"/>
</dbReference>
<dbReference type="Pfam" id="PF00027">
    <property type="entry name" value="cNMP_binding"/>
    <property type="match status" value="1"/>
</dbReference>
<dbReference type="PROSITE" id="PS00042">
    <property type="entry name" value="HTH_CRP_1"/>
    <property type="match status" value="1"/>
</dbReference>
<dbReference type="InterPro" id="IPR014710">
    <property type="entry name" value="RmlC-like_jellyroll"/>
</dbReference>
<dbReference type="GO" id="GO:0003700">
    <property type="term" value="F:DNA-binding transcription factor activity"/>
    <property type="evidence" value="ECO:0007669"/>
    <property type="project" value="InterPro"/>
</dbReference>
<keyword evidence="1" id="KW-0805">Transcription regulation</keyword>
<dbReference type="SUPFAM" id="SSF46785">
    <property type="entry name" value="Winged helix' DNA-binding domain"/>
    <property type="match status" value="1"/>
</dbReference>
<reference evidence="6 7" key="1">
    <citation type="submission" date="2017-07" db="EMBL/GenBank/DDBJ databases">
        <title>Niveispirillum cyanobacteriorum sp. nov., isolated from cyanobacterial aggregates in a eutrophic lake.</title>
        <authorList>
            <person name="Cai H."/>
        </authorList>
    </citation>
    <scope>NUCLEOTIDE SEQUENCE [LARGE SCALE GENOMIC DNA]</scope>
    <source>
        <strain evidence="7">TH1-14</strain>
    </source>
</reference>
<dbReference type="Pfam" id="PF13545">
    <property type="entry name" value="HTH_Crp_2"/>
    <property type="match status" value="1"/>
</dbReference>
<dbReference type="InterPro" id="IPR036390">
    <property type="entry name" value="WH_DNA-bd_sf"/>
</dbReference>
<dbReference type="SMART" id="SM00419">
    <property type="entry name" value="HTH_CRP"/>
    <property type="match status" value="1"/>
</dbReference>
<dbReference type="PROSITE" id="PS51063">
    <property type="entry name" value="HTH_CRP_2"/>
    <property type="match status" value="1"/>
</dbReference>
<evidence type="ECO:0000256" key="2">
    <source>
        <dbReference type="ARBA" id="ARBA00023125"/>
    </source>
</evidence>
<dbReference type="InterPro" id="IPR050397">
    <property type="entry name" value="Env_Response_Regulators"/>
</dbReference>
<dbReference type="OrthoDB" id="7584044at2"/>
<feature type="domain" description="HTH crp-type" evidence="5">
    <location>
        <begin position="164"/>
        <end position="238"/>
    </location>
</feature>
<evidence type="ECO:0000259" key="4">
    <source>
        <dbReference type="PROSITE" id="PS50042"/>
    </source>
</evidence>
<organism evidence="6 7">
    <name type="scientific">Niveispirillum lacus</name>
    <dbReference type="NCBI Taxonomy" id="1981099"/>
    <lineage>
        <taxon>Bacteria</taxon>
        <taxon>Pseudomonadati</taxon>
        <taxon>Pseudomonadota</taxon>
        <taxon>Alphaproteobacteria</taxon>
        <taxon>Rhodospirillales</taxon>
        <taxon>Azospirillaceae</taxon>
        <taxon>Niveispirillum</taxon>
    </lineage>
</organism>
<dbReference type="PRINTS" id="PR00034">
    <property type="entry name" value="HTHCRP"/>
</dbReference>
<name>A0A255Z3U8_9PROT</name>
<dbReference type="CDD" id="cd00038">
    <property type="entry name" value="CAP_ED"/>
    <property type="match status" value="1"/>
</dbReference>
<keyword evidence="3" id="KW-0804">Transcription</keyword>
<dbReference type="RefSeq" id="WP_094455841.1">
    <property type="nucleotide sequence ID" value="NZ_NOXU01000026.1"/>
</dbReference>
<dbReference type="InterPro" id="IPR000595">
    <property type="entry name" value="cNMP-bd_dom"/>
</dbReference>
<dbReference type="AlphaFoldDB" id="A0A255Z3U8"/>
<dbReference type="FunFam" id="1.10.10.10:FF:000028">
    <property type="entry name" value="Fumarate/nitrate reduction transcriptional regulator Fnr"/>
    <property type="match status" value="1"/>
</dbReference>
<dbReference type="Gene3D" id="2.60.120.10">
    <property type="entry name" value="Jelly Rolls"/>
    <property type="match status" value="1"/>
</dbReference>
<evidence type="ECO:0000259" key="5">
    <source>
        <dbReference type="PROSITE" id="PS51063"/>
    </source>
</evidence>
<sequence>MALAEHACSRESAVAARIDSAPCNACPVRSMSVCSALEVDELKRLADILVSVKVDAGHTLFAEGDGADTLFNVTAGTMKLYKLLPDGRRQITGFLLPGDFLGLSINDTYAYSAESVTPATLCRFPRRRLEGLLEDYPKMQRRLFAMASSELAAAQDQMLLLGRKNAKERIASFLLMLSERAKRRGYAENPVHVPMSRSDIADYLGLTTETVSRTFTQLKTSRVISLLEGGKVRLNDLEILQELAEGA</sequence>
<keyword evidence="2" id="KW-0238">DNA-binding</keyword>
<dbReference type="PANTHER" id="PTHR24567">
    <property type="entry name" value="CRP FAMILY TRANSCRIPTIONAL REGULATORY PROTEIN"/>
    <property type="match status" value="1"/>
</dbReference>
<dbReference type="CDD" id="cd00092">
    <property type="entry name" value="HTH_CRP"/>
    <property type="match status" value="1"/>
</dbReference>